<dbReference type="InterPro" id="IPR012340">
    <property type="entry name" value="NA-bd_OB-fold"/>
</dbReference>
<dbReference type="Pfam" id="PF00152">
    <property type="entry name" value="tRNA-synt_2"/>
    <property type="match status" value="1"/>
</dbReference>
<dbReference type="Gene3D" id="2.40.50.140">
    <property type="entry name" value="Nucleic acid-binding proteins"/>
    <property type="match status" value="1"/>
</dbReference>
<keyword evidence="3" id="KW-0547">Nucleotide-binding</keyword>
<dbReference type="GO" id="GO:0005524">
    <property type="term" value="F:ATP binding"/>
    <property type="evidence" value="ECO:0007669"/>
    <property type="project" value="UniProtKB-KW"/>
</dbReference>
<dbReference type="InterPro" id="IPR006195">
    <property type="entry name" value="aa-tRNA-synth_II"/>
</dbReference>
<dbReference type="Gene3D" id="3.30.930.10">
    <property type="entry name" value="Bira Bifunctional Protein, Domain 2"/>
    <property type="match status" value="1"/>
</dbReference>
<dbReference type="CDD" id="cd04317">
    <property type="entry name" value="EcAspRS_like_N"/>
    <property type="match status" value="1"/>
</dbReference>
<comment type="similarity">
    <text evidence="1">Belongs to the class-II aminoacyl-tRNA synthetase family. Type 1 subfamily.</text>
</comment>
<dbReference type="InterPro" id="IPR047090">
    <property type="entry name" value="AspRS_core"/>
</dbReference>
<organism evidence="8">
    <name type="scientific">hydrothermal vent metagenome</name>
    <dbReference type="NCBI Taxonomy" id="652676"/>
    <lineage>
        <taxon>unclassified sequences</taxon>
        <taxon>metagenomes</taxon>
        <taxon>ecological metagenomes</taxon>
    </lineage>
</organism>
<dbReference type="SUPFAM" id="SSF55261">
    <property type="entry name" value="GAD domain-like"/>
    <property type="match status" value="1"/>
</dbReference>
<dbReference type="InterPro" id="IPR045864">
    <property type="entry name" value="aa-tRNA-synth_II/BPL/LPL"/>
</dbReference>
<keyword evidence="6 8" id="KW-0030">Aminoacyl-tRNA synthetase</keyword>
<dbReference type="PRINTS" id="PR01042">
    <property type="entry name" value="TRNASYNTHASP"/>
</dbReference>
<dbReference type="NCBIfam" id="TIGR00459">
    <property type="entry name" value="aspS_bact"/>
    <property type="match status" value="1"/>
</dbReference>
<dbReference type="NCBIfam" id="NF001750">
    <property type="entry name" value="PRK00476.1"/>
    <property type="match status" value="1"/>
</dbReference>
<dbReference type="AlphaFoldDB" id="A0A170Q9X6"/>
<dbReference type="SUPFAM" id="SSF55681">
    <property type="entry name" value="Class II aaRS and biotin synthetases"/>
    <property type="match status" value="1"/>
</dbReference>
<name>A0A170Q9X6_9ZZZZ</name>
<dbReference type="EMBL" id="FAXA01000206">
    <property type="protein sequence ID" value="CUV02213.1"/>
    <property type="molecule type" value="Genomic_DNA"/>
</dbReference>
<accession>A0A170Q9X6</accession>
<evidence type="ECO:0000256" key="5">
    <source>
        <dbReference type="ARBA" id="ARBA00022917"/>
    </source>
</evidence>
<dbReference type="InterPro" id="IPR004524">
    <property type="entry name" value="Asp-tRNA-ligase_1"/>
</dbReference>
<dbReference type="GO" id="GO:0006422">
    <property type="term" value="P:aspartyl-tRNA aminoacylation"/>
    <property type="evidence" value="ECO:0007669"/>
    <property type="project" value="TreeGrafter"/>
</dbReference>
<dbReference type="CDD" id="cd00777">
    <property type="entry name" value="AspRS_core"/>
    <property type="match status" value="1"/>
</dbReference>
<evidence type="ECO:0000256" key="6">
    <source>
        <dbReference type="ARBA" id="ARBA00023146"/>
    </source>
</evidence>
<dbReference type="InterPro" id="IPR029351">
    <property type="entry name" value="GAD_dom"/>
</dbReference>
<dbReference type="InterPro" id="IPR047089">
    <property type="entry name" value="Asp-tRNA-ligase_1_N"/>
</dbReference>
<dbReference type="HAMAP" id="MF_00044">
    <property type="entry name" value="Asp_tRNA_synth_type1"/>
    <property type="match status" value="1"/>
</dbReference>
<dbReference type="Pfam" id="PF02938">
    <property type="entry name" value="GAD"/>
    <property type="match status" value="1"/>
</dbReference>
<keyword evidence="4" id="KW-0067">ATP-binding</keyword>
<gene>
    <name evidence="8" type="ORF">MGWOODY_Clf1714</name>
</gene>
<dbReference type="InterPro" id="IPR004115">
    <property type="entry name" value="GAD-like_sf"/>
</dbReference>
<dbReference type="Pfam" id="PF01336">
    <property type="entry name" value="tRNA_anti-codon"/>
    <property type="match status" value="1"/>
</dbReference>
<dbReference type="PROSITE" id="PS50862">
    <property type="entry name" value="AA_TRNA_LIGASE_II"/>
    <property type="match status" value="1"/>
</dbReference>
<dbReference type="SUPFAM" id="SSF50249">
    <property type="entry name" value="Nucleic acid-binding proteins"/>
    <property type="match status" value="1"/>
</dbReference>
<evidence type="ECO:0000256" key="3">
    <source>
        <dbReference type="ARBA" id="ARBA00022741"/>
    </source>
</evidence>
<dbReference type="PANTHER" id="PTHR22594">
    <property type="entry name" value="ASPARTYL/LYSYL-TRNA SYNTHETASE"/>
    <property type="match status" value="1"/>
</dbReference>
<reference evidence="8" key="1">
    <citation type="submission" date="2015-10" db="EMBL/GenBank/DDBJ databases">
        <authorList>
            <person name="Gilbert D.G."/>
        </authorList>
    </citation>
    <scope>NUCLEOTIDE SEQUENCE</scope>
</reference>
<evidence type="ECO:0000256" key="4">
    <source>
        <dbReference type="ARBA" id="ARBA00022840"/>
    </source>
</evidence>
<dbReference type="GO" id="GO:0004815">
    <property type="term" value="F:aspartate-tRNA ligase activity"/>
    <property type="evidence" value="ECO:0007669"/>
    <property type="project" value="UniProtKB-EC"/>
</dbReference>
<feature type="domain" description="Aminoacyl-transfer RNA synthetases class-II family profile" evidence="7">
    <location>
        <begin position="142"/>
        <end position="566"/>
    </location>
</feature>
<proteinExistence type="inferred from homology"/>
<dbReference type="InterPro" id="IPR004364">
    <property type="entry name" value="Aa-tRNA-synt_II"/>
</dbReference>
<evidence type="ECO:0000256" key="1">
    <source>
        <dbReference type="ARBA" id="ARBA00006303"/>
    </source>
</evidence>
<keyword evidence="2 8" id="KW-0436">Ligase</keyword>
<dbReference type="Gene3D" id="3.30.1360.30">
    <property type="entry name" value="GAD-like domain"/>
    <property type="match status" value="1"/>
</dbReference>
<dbReference type="EC" id="6.1.1.23" evidence="8"/>
<keyword evidence="5" id="KW-0648">Protein biosynthesis</keyword>
<dbReference type="GO" id="GO:0003676">
    <property type="term" value="F:nucleic acid binding"/>
    <property type="evidence" value="ECO:0007669"/>
    <property type="project" value="InterPro"/>
</dbReference>
<evidence type="ECO:0000259" key="7">
    <source>
        <dbReference type="PROSITE" id="PS50862"/>
    </source>
</evidence>
<dbReference type="InterPro" id="IPR002312">
    <property type="entry name" value="Asp/Asn-tRNA-synth_IIb"/>
</dbReference>
<evidence type="ECO:0000256" key="2">
    <source>
        <dbReference type="ARBA" id="ARBA00022598"/>
    </source>
</evidence>
<dbReference type="GO" id="GO:0050560">
    <property type="term" value="F:aspartate-tRNA(Asn) ligase activity"/>
    <property type="evidence" value="ECO:0007669"/>
    <property type="project" value="UniProtKB-EC"/>
</dbReference>
<protein>
    <submittedName>
        <fullName evidence="8">Aspartyl-tRNA synthetase @ Aspartyl-tRNA(Asn) synthetase ## unambiguous</fullName>
        <ecNumber evidence="8">6.1.1.12</ecNumber>
        <ecNumber evidence="8">6.1.1.23</ecNumber>
    </submittedName>
</protein>
<sequence>MLRSADCGSLRDENAGDQVTLAGWVGRRRDHGGIIFLDLRDRSGAVQVVFNPDTDADATRVAEEVRGEWVVQIKGTVNRRPEGSENPAMATGDVEVMVTEITVLNRSLTPPFYIEEDAEADESLRLRYRYLDLRRPPMLRNLTLRHHVVKYIRDFLSERDFLEIETPILIKSTPEGARDFLVPSRMQPGNFYALPQSPQQMKQLLMVSGIERYFQIARCFRDEDLRADRQLEFTQLDLEMSFVEEDDILDLTEELYIGMIESVTPDKRLRKPFPRITHAEALERYASDKPDIRFGLEMTDVSELASETEFRVFLSTVEGGGQIKGFVVPGQAGFVTGQMKDLDDTAKASGAGGLAHIRYRGTNPVDRLSEDEILQSAGLRMPAEWHRRLADKMGAGPGDMILLMAGRQPRLNVWLSAMRNHVSELLGLPDPDELAFAFVTKFPLFDWNEDARRWDSSHHPFTSPEDGQEDELDGENLGNIKSKAYDLVCNGSELASGSIRIHNRQLQEKIFAILGHSKEEVESRFGPILEAFEYGAPPHGGIAPGIDRLVAILCGSPSIRDVIAFPKTQSGTDLLFEAPTPVHPKQLEELSLRITEKPD</sequence>
<dbReference type="InterPro" id="IPR004365">
    <property type="entry name" value="NA-bd_OB_tRNA"/>
</dbReference>
<dbReference type="PANTHER" id="PTHR22594:SF5">
    <property type="entry name" value="ASPARTATE--TRNA LIGASE, MITOCHONDRIAL"/>
    <property type="match status" value="1"/>
</dbReference>
<dbReference type="GO" id="GO:0005737">
    <property type="term" value="C:cytoplasm"/>
    <property type="evidence" value="ECO:0007669"/>
    <property type="project" value="InterPro"/>
</dbReference>
<dbReference type="EC" id="6.1.1.12" evidence="8"/>
<evidence type="ECO:0000313" key="8">
    <source>
        <dbReference type="EMBL" id="CUV02213.1"/>
    </source>
</evidence>